<protein>
    <submittedName>
        <fullName evidence="2">ImmA/IrrE family metallo-endopeptidase</fullName>
    </submittedName>
</protein>
<dbReference type="PANTHER" id="PTHR43236:SF2">
    <property type="entry name" value="BLL0069 PROTEIN"/>
    <property type="match status" value="1"/>
</dbReference>
<comment type="caution">
    <text evidence="2">The sequence shown here is derived from an EMBL/GenBank/DDBJ whole genome shotgun (WGS) entry which is preliminary data.</text>
</comment>
<evidence type="ECO:0000313" key="3">
    <source>
        <dbReference type="Proteomes" id="UP001596297"/>
    </source>
</evidence>
<dbReference type="Proteomes" id="UP001596297">
    <property type="component" value="Unassembled WGS sequence"/>
</dbReference>
<accession>A0ABW1YG13</accession>
<dbReference type="Pfam" id="PF06114">
    <property type="entry name" value="Peptidase_M78"/>
    <property type="match status" value="1"/>
</dbReference>
<dbReference type="RefSeq" id="WP_380083396.1">
    <property type="nucleotide sequence ID" value="NZ_JBHSWD010000001.1"/>
</dbReference>
<proteinExistence type="predicted"/>
<evidence type="ECO:0000313" key="2">
    <source>
        <dbReference type="EMBL" id="MFC6592373.1"/>
    </source>
</evidence>
<organism evidence="2 3">
    <name type="scientific">Deinococcus lacus</name>
    <dbReference type="NCBI Taxonomy" id="392561"/>
    <lineage>
        <taxon>Bacteria</taxon>
        <taxon>Thermotogati</taxon>
        <taxon>Deinococcota</taxon>
        <taxon>Deinococci</taxon>
        <taxon>Deinococcales</taxon>
        <taxon>Deinococcaceae</taxon>
        <taxon>Deinococcus</taxon>
    </lineage>
</organism>
<keyword evidence="3" id="KW-1185">Reference proteome</keyword>
<dbReference type="InterPro" id="IPR052345">
    <property type="entry name" value="Rad_response_metalloprotease"/>
</dbReference>
<gene>
    <name evidence="2" type="ORF">ACFP81_10475</name>
</gene>
<dbReference type="PANTHER" id="PTHR43236">
    <property type="entry name" value="ANTITOXIN HIGA1"/>
    <property type="match status" value="1"/>
</dbReference>
<sequence length="219" mass="24180">MRDATLAAIAFALAEHARTGFETDPERLGHLLGVRFIPGTEARASNGPPSIVTLPKDAYAPRQRFTTHHELGHILVQRSGLEDDIRAEVSEEDSEAHLELVVNFIAALLVMPQPLVRAIHDEHGDTPQSILALAQAARVSLPAAMHRWVSHDLGACRAAFLTSGSYISHIATCNAWLPFWRYDRVPELETCLPDVRMATAPNRLSLRVGVTQGEPYYYS</sequence>
<evidence type="ECO:0000259" key="1">
    <source>
        <dbReference type="Pfam" id="PF06114"/>
    </source>
</evidence>
<dbReference type="Gene3D" id="1.10.10.2910">
    <property type="match status" value="1"/>
</dbReference>
<dbReference type="InterPro" id="IPR010359">
    <property type="entry name" value="IrrE_HExxH"/>
</dbReference>
<feature type="domain" description="IrrE N-terminal-like" evidence="1">
    <location>
        <begin position="50"/>
        <end position="148"/>
    </location>
</feature>
<name>A0ABW1YG13_9DEIO</name>
<dbReference type="EMBL" id="JBHSWD010000001">
    <property type="protein sequence ID" value="MFC6592373.1"/>
    <property type="molecule type" value="Genomic_DNA"/>
</dbReference>
<reference evidence="3" key="1">
    <citation type="journal article" date="2019" name="Int. J. Syst. Evol. Microbiol.">
        <title>The Global Catalogue of Microorganisms (GCM) 10K type strain sequencing project: providing services to taxonomists for standard genome sequencing and annotation.</title>
        <authorList>
            <consortium name="The Broad Institute Genomics Platform"/>
            <consortium name="The Broad Institute Genome Sequencing Center for Infectious Disease"/>
            <person name="Wu L."/>
            <person name="Ma J."/>
        </authorList>
    </citation>
    <scope>NUCLEOTIDE SEQUENCE [LARGE SCALE GENOMIC DNA]</scope>
    <source>
        <strain evidence="3">CGMCC 1.15772</strain>
    </source>
</reference>